<comment type="pathway">
    <text evidence="2 8">Glycan metabolism; pectin degradation; 2-dehydro-3-deoxy-D-gluconate from pectin: step 2/5.</text>
</comment>
<feature type="domain" description="Pectate lyase" evidence="9">
    <location>
        <begin position="154"/>
        <end position="351"/>
    </location>
</feature>
<evidence type="ECO:0000256" key="8">
    <source>
        <dbReference type="RuleBase" id="RU361123"/>
    </source>
</evidence>
<keyword evidence="6 8" id="KW-0106">Calcium</keyword>
<dbReference type="GO" id="GO:0046872">
    <property type="term" value="F:metal ion binding"/>
    <property type="evidence" value="ECO:0007669"/>
    <property type="project" value="UniProtKB-KW"/>
</dbReference>
<dbReference type="Pfam" id="PF00544">
    <property type="entry name" value="Pectate_lyase_4"/>
    <property type="match status" value="1"/>
</dbReference>
<dbReference type="GO" id="GO:0030570">
    <property type="term" value="F:pectate lyase activity"/>
    <property type="evidence" value="ECO:0007669"/>
    <property type="project" value="UniProtKB-EC"/>
</dbReference>
<comment type="catalytic activity">
    <reaction evidence="1 8">
        <text>Eliminative cleavage of (1-&gt;4)-alpha-D-galacturonan to give oligosaccharides with 4-deoxy-alpha-D-galact-4-enuronosyl groups at their non-reducing ends.</text>
        <dbReference type="EC" id="4.2.2.2"/>
    </reaction>
</comment>
<keyword evidence="11" id="KW-1185">Reference proteome</keyword>
<dbReference type="InterPro" id="IPR045032">
    <property type="entry name" value="PEL"/>
</dbReference>
<comment type="similarity">
    <text evidence="8">Belongs to the polysaccharide lyase 1 family.</text>
</comment>
<organism evidence="10 11">
    <name type="scientific">Cuscuta epithymum</name>
    <dbReference type="NCBI Taxonomy" id="186058"/>
    <lineage>
        <taxon>Eukaryota</taxon>
        <taxon>Viridiplantae</taxon>
        <taxon>Streptophyta</taxon>
        <taxon>Embryophyta</taxon>
        <taxon>Tracheophyta</taxon>
        <taxon>Spermatophyta</taxon>
        <taxon>Magnoliopsida</taxon>
        <taxon>eudicotyledons</taxon>
        <taxon>Gunneridae</taxon>
        <taxon>Pentapetalae</taxon>
        <taxon>asterids</taxon>
        <taxon>lamiids</taxon>
        <taxon>Solanales</taxon>
        <taxon>Convolvulaceae</taxon>
        <taxon>Cuscuteae</taxon>
        <taxon>Cuscuta</taxon>
        <taxon>Cuscuta subgen. Cuscuta</taxon>
    </lineage>
</organism>
<dbReference type="Proteomes" id="UP001152523">
    <property type="component" value="Unassembled WGS sequence"/>
</dbReference>
<gene>
    <name evidence="10" type="ORF">CEPIT_LOCUS17606</name>
</gene>
<evidence type="ECO:0000256" key="5">
    <source>
        <dbReference type="ARBA" id="ARBA00022729"/>
    </source>
</evidence>
<evidence type="ECO:0000256" key="3">
    <source>
        <dbReference type="ARBA" id="ARBA00012272"/>
    </source>
</evidence>
<keyword evidence="5 8" id="KW-0732">Signal</keyword>
<comment type="caution">
    <text evidence="10">The sequence shown here is derived from an EMBL/GenBank/DDBJ whole genome shotgun (WGS) entry which is preliminary data.</text>
</comment>
<proteinExistence type="inferred from homology"/>
<dbReference type="InterPro" id="IPR011050">
    <property type="entry name" value="Pectin_lyase_fold/virulence"/>
</dbReference>
<evidence type="ECO:0000256" key="1">
    <source>
        <dbReference type="ARBA" id="ARBA00000695"/>
    </source>
</evidence>
<evidence type="ECO:0000259" key="9">
    <source>
        <dbReference type="SMART" id="SM00656"/>
    </source>
</evidence>
<comment type="cofactor">
    <cofactor evidence="8">
        <name>Ca(2+)</name>
        <dbReference type="ChEBI" id="CHEBI:29108"/>
    </cofactor>
    <text evidence="8">Binds 1 Ca(2+) ion. Required for its activity.</text>
</comment>
<sequence length="523" mass="56338">MAFCLVMIMMMMLPGRASCAFLILIWLSLSSSLATFNLSHPHQHPFPDMVAQEVQRRLHESVTRRRVLEATTQTQPCLTGNPIDDCWKCDSNWANNRQRLADCGIGFGKAAIGGKGGQFYTVSDPSDNPSKPTQGTLRHAVIQNEPLWIIFAADMTIKLKAQLVFNSFKTVDGRGAAVHVTGNGCITIKNATNIIIHNIFVHGCLPSSNEIICSTPTKCGSRGRADGDGITVRSSSLIWIDHCDLSSCTDGLLDVTRGSTAVTISNCYFSHHDKVMLLGHTNGFLADSHMQVTVAFNHFGEGCVQRMPRCRRGYFHVVNNDYTEWKMYAIGGSDNPTINSQGNRFIAPNEDEFKEVTKRIDTNEAEWKGWNWRTQGDMLVNGAVFVPSGDGLSNVFTQASSLDPHSVLFMDQLITHVGVLPLPAGNNPTPVPSSGGTIPVPSDGGATPVPYDGGTIPVPTDGGATPLPYGGDGGGTTPESYVGGGTTNVEDYHEGSASSAALSRAITTNLFLLSLLIILNNLP</sequence>
<feature type="chain" id="PRO_5043100617" description="Pectate lyase" evidence="8">
    <location>
        <begin position="20"/>
        <end position="523"/>
    </location>
</feature>
<evidence type="ECO:0000313" key="10">
    <source>
        <dbReference type="EMBL" id="CAH9106417.1"/>
    </source>
</evidence>
<accession>A0AAV0DSG6</accession>
<feature type="signal peptide" evidence="8">
    <location>
        <begin position="1"/>
        <end position="19"/>
    </location>
</feature>
<evidence type="ECO:0000256" key="6">
    <source>
        <dbReference type="ARBA" id="ARBA00022837"/>
    </source>
</evidence>
<dbReference type="PRINTS" id="PR00807">
    <property type="entry name" value="AMBALLERGEN"/>
</dbReference>
<evidence type="ECO:0000256" key="4">
    <source>
        <dbReference type="ARBA" id="ARBA00022723"/>
    </source>
</evidence>
<dbReference type="EMBL" id="CAMAPF010000137">
    <property type="protein sequence ID" value="CAH9106417.1"/>
    <property type="molecule type" value="Genomic_DNA"/>
</dbReference>
<keyword evidence="7 8" id="KW-0456">Lyase</keyword>
<dbReference type="AlphaFoldDB" id="A0AAV0DSG6"/>
<dbReference type="PANTHER" id="PTHR31683">
    <property type="entry name" value="PECTATE LYASE 18-RELATED"/>
    <property type="match status" value="1"/>
</dbReference>
<evidence type="ECO:0000313" key="11">
    <source>
        <dbReference type="Proteomes" id="UP001152523"/>
    </source>
</evidence>
<evidence type="ECO:0000256" key="7">
    <source>
        <dbReference type="ARBA" id="ARBA00023239"/>
    </source>
</evidence>
<keyword evidence="4 8" id="KW-0479">Metal-binding</keyword>
<dbReference type="PANTHER" id="PTHR31683:SF136">
    <property type="entry name" value="PECTATE LYASE"/>
    <property type="match status" value="1"/>
</dbReference>
<dbReference type="EC" id="4.2.2.2" evidence="3 8"/>
<dbReference type="SMART" id="SM00656">
    <property type="entry name" value="Amb_all"/>
    <property type="match status" value="1"/>
</dbReference>
<dbReference type="InterPro" id="IPR012334">
    <property type="entry name" value="Pectin_lyas_fold"/>
</dbReference>
<name>A0AAV0DSG6_9ASTE</name>
<dbReference type="Gene3D" id="2.160.20.10">
    <property type="entry name" value="Single-stranded right-handed beta-helix, Pectin lyase-like"/>
    <property type="match status" value="1"/>
</dbReference>
<reference evidence="10" key="1">
    <citation type="submission" date="2022-07" db="EMBL/GenBank/DDBJ databases">
        <authorList>
            <person name="Macas J."/>
            <person name="Novak P."/>
            <person name="Neumann P."/>
        </authorList>
    </citation>
    <scope>NUCLEOTIDE SEQUENCE</scope>
</reference>
<evidence type="ECO:0000256" key="2">
    <source>
        <dbReference type="ARBA" id="ARBA00005220"/>
    </source>
</evidence>
<protein>
    <recommendedName>
        <fullName evidence="3 8">Pectate lyase</fullName>
        <ecNumber evidence="3 8">4.2.2.2</ecNumber>
    </recommendedName>
</protein>
<dbReference type="InterPro" id="IPR002022">
    <property type="entry name" value="Pec_lyase"/>
</dbReference>
<dbReference type="SUPFAM" id="SSF51126">
    <property type="entry name" value="Pectin lyase-like"/>
    <property type="match status" value="1"/>
</dbReference>
<dbReference type="InterPro" id="IPR018082">
    <property type="entry name" value="AmbAllergen"/>
</dbReference>